<evidence type="ECO:0000313" key="2">
    <source>
        <dbReference type="Proteomes" id="UP000009229"/>
    </source>
</evidence>
<reference evidence="2" key="1">
    <citation type="submission" date="2011-05" db="EMBL/GenBank/DDBJ databases">
        <title>Complete sequence of Desulfotomaculum kuznetsovii DSM 6115.</title>
        <authorList>
            <person name="Lucas S."/>
            <person name="Han J."/>
            <person name="Lapidus A."/>
            <person name="Cheng J.-F."/>
            <person name="Goodwin L."/>
            <person name="Pitluck S."/>
            <person name="Peters L."/>
            <person name="Mikhailova N."/>
            <person name="Lu M."/>
            <person name="Saunders E."/>
            <person name="Han C."/>
            <person name="Tapia R."/>
            <person name="Land M."/>
            <person name="Hauser L."/>
            <person name="Kyrpides N."/>
            <person name="Ivanova N."/>
            <person name="Pagani I."/>
            <person name="Nazina T."/>
            <person name="Ivanova A."/>
            <person name="Parshina S."/>
            <person name="Kuever J."/>
            <person name="Muyzer G."/>
            <person name="Plugge C."/>
            <person name="Stams A."/>
            <person name="Woyke T."/>
        </authorList>
    </citation>
    <scope>NUCLEOTIDE SEQUENCE [LARGE SCALE GENOMIC DNA]</scope>
    <source>
        <strain evidence="2">DSM 6115 / VKM B-1805 / 17</strain>
    </source>
</reference>
<sequence length="158" mass="18047">MGKTRKPYALLGLYPYTECFIAVTTPHVVDPKNPGAVDEIVHLGYHWNPVIPGLKLAVVTSVEPHYYKPQHGDVVIDTMTCVRPVSDPDLQAERDTAREMYRRCMEEAVDFIHRAKKVHDEMEACYIPNMNFQDIEARRQKVLARILELAEEVNGQQG</sequence>
<dbReference type="KEGG" id="dku:Desku_0512"/>
<keyword evidence="2" id="KW-1185">Reference proteome</keyword>
<evidence type="ECO:0000313" key="1">
    <source>
        <dbReference type="EMBL" id="AEG14130.1"/>
    </source>
</evidence>
<proteinExistence type="predicted"/>
<name>A0AAU8P8L4_DESK7</name>
<dbReference type="EMBL" id="CP002770">
    <property type="protein sequence ID" value="AEG14130.1"/>
    <property type="molecule type" value="Genomic_DNA"/>
</dbReference>
<organism evidence="1 2">
    <name type="scientific">Desulfofundulus kuznetsovii (strain DSM 6115 / VKM B-1805 / 17)</name>
    <name type="common">Desulfotomaculum kuznetsovii</name>
    <dbReference type="NCBI Taxonomy" id="760568"/>
    <lineage>
        <taxon>Bacteria</taxon>
        <taxon>Bacillati</taxon>
        <taxon>Bacillota</taxon>
        <taxon>Clostridia</taxon>
        <taxon>Eubacteriales</taxon>
        <taxon>Peptococcaceae</taxon>
        <taxon>Desulfofundulus</taxon>
    </lineage>
</organism>
<dbReference type="AlphaFoldDB" id="A0AAU8P8L4"/>
<gene>
    <name evidence="1" type="ordered locus">Desku_0512</name>
</gene>
<accession>A0AAU8P8L4</accession>
<protein>
    <submittedName>
        <fullName evidence="1">Uncharacterized protein</fullName>
    </submittedName>
</protein>
<dbReference type="Proteomes" id="UP000009229">
    <property type="component" value="Chromosome"/>
</dbReference>